<dbReference type="InterPro" id="IPR001128">
    <property type="entry name" value="Cyt_P450"/>
</dbReference>
<dbReference type="Proteomes" id="UP001270362">
    <property type="component" value="Unassembled WGS sequence"/>
</dbReference>
<evidence type="ECO:0000256" key="6">
    <source>
        <dbReference type="ARBA" id="ARBA00023004"/>
    </source>
</evidence>
<dbReference type="SUPFAM" id="SSF48264">
    <property type="entry name" value="Cytochrome P450"/>
    <property type="match status" value="1"/>
</dbReference>
<dbReference type="EMBL" id="JAULSO010000002">
    <property type="protein sequence ID" value="KAK3689756.1"/>
    <property type="molecule type" value="Genomic_DNA"/>
</dbReference>
<dbReference type="GO" id="GO:0020037">
    <property type="term" value="F:heme binding"/>
    <property type="evidence" value="ECO:0007669"/>
    <property type="project" value="InterPro"/>
</dbReference>
<dbReference type="GO" id="GO:0005506">
    <property type="term" value="F:iron ion binding"/>
    <property type="evidence" value="ECO:0007669"/>
    <property type="project" value="InterPro"/>
</dbReference>
<comment type="cofactor">
    <cofactor evidence="1">
        <name>heme</name>
        <dbReference type="ChEBI" id="CHEBI:30413"/>
    </cofactor>
</comment>
<gene>
    <name evidence="9" type="ORF">B0T22DRAFT_441213</name>
</gene>
<evidence type="ECO:0000256" key="7">
    <source>
        <dbReference type="ARBA" id="ARBA00023033"/>
    </source>
</evidence>
<dbReference type="Gene3D" id="1.10.630.10">
    <property type="entry name" value="Cytochrome P450"/>
    <property type="match status" value="2"/>
</dbReference>
<keyword evidence="7" id="KW-0503">Monooxygenase</keyword>
<evidence type="ECO:0000313" key="10">
    <source>
        <dbReference type="Proteomes" id="UP001270362"/>
    </source>
</evidence>
<evidence type="ECO:0000256" key="3">
    <source>
        <dbReference type="ARBA" id="ARBA00022617"/>
    </source>
</evidence>
<reference evidence="9" key="1">
    <citation type="journal article" date="2023" name="Mol. Phylogenet. Evol.">
        <title>Genome-scale phylogeny and comparative genomics of the fungal order Sordariales.</title>
        <authorList>
            <person name="Hensen N."/>
            <person name="Bonometti L."/>
            <person name="Westerberg I."/>
            <person name="Brannstrom I.O."/>
            <person name="Guillou S."/>
            <person name="Cros-Aarteil S."/>
            <person name="Calhoun S."/>
            <person name="Haridas S."/>
            <person name="Kuo A."/>
            <person name="Mondo S."/>
            <person name="Pangilinan J."/>
            <person name="Riley R."/>
            <person name="LaButti K."/>
            <person name="Andreopoulos B."/>
            <person name="Lipzen A."/>
            <person name="Chen C."/>
            <person name="Yan M."/>
            <person name="Daum C."/>
            <person name="Ng V."/>
            <person name="Clum A."/>
            <person name="Steindorff A."/>
            <person name="Ohm R.A."/>
            <person name="Martin F."/>
            <person name="Silar P."/>
            <person name="Natvig D.O."/>
            <person name="Lalanne C."/>
            <person name="Gautier V."/>
            <person name="Ament-Velasquez S.L."/>
            <person name="Kruys A."/>
            <person name="Hutchinson M.I."/>
            <person name="Powell A.J."/>
            <person name="Barry K."/>
            <person name="Miller A.N."/>
            <person name="Grigoriev I.V."/>
            <person name="Debuchy R."/>
            <person name="Gladieux P."/>
            <person name="Hiltunen Thoren M."/>
            <person name="Johannesson H."/>
        </authorList>
    </citation>
    <scope>NUCLEOTIDE SEQUENCE</scope>
    <source>
        <strain evidence="9">CBS 314.62</strain>
    </source>
</reference>
<comment type="caution">
    <text evidence="9">The sequence shown here is derived from an EMBL/GenBank/DDBJ whole genome shotgun (WGS) entry which is preliminary data.</text>
</comment>
<comment type="similarity">
    <text evidence="2">Belongs to the cytochrome P450 family.</text>
</comment>
<evidence type="ECO:0000256" key="2">
    <source>
        <dbReference type="ARBA" id="ARBA00010617"/>
    </source>
</evidence>
<protein>
    <submittedName>
        <fullName evidence="9">Cytochrome P450</fullName>
    </submittedName>
</protein>
<keyword evidence="6" id="KW-0408">Iron</keyword>
<keyword evidence="10" id="KW-1185">Reference proteome</keyword>
<keyword evidence="8" id="KW-0472">Membrane</keyword>
<evidence type="ECO:0000313" key="9">
    <source>
        <dbReference type="EMBL" id="KAK3689756.1"/>
    </source>
</evidence>
<dbReference type="PANTHER" id="PTHR24305">
    <property type="entry name" value="CYTOCHROME P450"/>
    <property type="match status" value="1"/>
</dbReference>
<dbReference type="GO" id="GO:0004497">
    <property type="term" value="F:monooxygenase activity"/>
    <property type="evidence" value="ECO:0007669"/>
    <property type="project" value="UniProtKB-KW"/>
</dbReference>
<keyword evidence="3" id="KW-0349">Heme</keyword>
<dbReference type="InterPro" id="IPR036396">
    <property type="entry name" value="Cyt_P450_sf"/>
</dbReference>
<dbReference type="GO" id="GO:0016705">
    <property type="term" value="F:oxidoreductase activity, acting on paired donors, with incorporation or reduction of molecular oxygen"/>
    <property type="evidence" value="ECO:0007669"/>
    <property type="project" value="InterPro"/>
</dbReference>
<evidence type="ECO:0000256" key="8">
    <source>
        <dbReference type="SAM" id="Phobius"/>
    </source>
</evidence>
<keyword evidence="5" id="KW-0560">Oxidoreductase</keyword>
<dbReference type="PANTHER" id="PTHR24305:SF29">
    <property type="entry name" value="BENZOATE-PARA-HYDROXYLASE"/>
    <property type="match status" value="1"/>
</dbReference>
<evidence type="ECO:0000256" key="1">
    <source>
        <dbReference type="ARBA" id="ARBA00001971"/>
    </source>
</evidence>
<name>A0AAE0XC51_9PEZI</name>
<dbReference type="InterPro" id="IPR050121">
    <property type="entry name" value="Cytochrome_P450_monoxygenase"/>
</dbReference>
<accession>A0AAE0XC51</accession>
<dbReference type="AlphaFoldDB" id="A0AAE0XC51"/>
<dbReference type="PRINTS" id="PR00385">
    <property type="entry name" value="P450"/>
</dbReference>
<keyword evidence="4" id="KW-0479">Metal-binding</keyword>
<keyword evidence="8" id="KW-1133">Transmembrane helix</keyword>
<reference evidence="9" key="2">
    <citation type="submission" date="2023-06" db="EMBL/GenBank/DDBJ databases">
        <authorList>
            <consortium name="Lawrence Berkeley National Laboratory"/>
            <person name="Haridas S."/>
            <person name="Hensen N."/>
            <person name="Bonometti L."/>
            <person name="Westerberg I."/>
            <person name="Brannstrom I.O."/>
            <person name="Guillou S."/>
            <person name="Cros-Aarteil S."/>
            <person name="Calhoun S."/>
            <person name="Kuo A."/>
            <person name="Mondo S."/>
            <person name="Pangilinan J."/>
            <person name="Riley R."/>
            <person name="Labutti K."/>
            <person name="Andreopoulos B."/>
            <person name="Lipzen A."/>
            <person name="Chen C."/>
            <person name="Yanf M."/>
            <person name="Daum C."/>
            <person name="Ng V."/>
            <person name="Clum A."/>
            <person name="Steindorff A."/>
            <person name="Ohm R."/>
            <person name="Martin F."/>
            <person name="Silar P."/>
            <person name="Natvig D."/>
            <person name="Lalanne C."/>
            <person name="Gautier V."/>
            <person name="Ament-Velasquez S.L."/>
            <person name="Kruys A."/>
            <person name="Hutchinson M.I."/>
            <person name="Powell A.J."/>
            <person name="Barry K."/>
            <person name="Miller A.N."/>
            <person name="Grigoriev I.V."/>
            <person name="Debuchy R."/>
            <person name="Gladieux P."/>
            <person name="Thoren M.H."/>
            <person name="Johannesson H."/>
        </authorList>
    </citation>
    <scope>NUCLEOTIDE SEQUENCE</scope>
    <source>
        <strain evidence="9">CBS 314.62</strain>
    </source>
</reference>
<evidence type="ECO:0000256" key="5">
    <source>
        <dbReference type="ARBA" id="ARBA00023002"/>
    </source>
</evidence>
<evidence type="ECO:0000256" key="4">
    <source>
        <dbReference type="ARBA" id="ARBA00022723"/>
    </source>
</evidence>
<sequence length="388" mass="43685">MPLLLQGLMDGLIGEGLAFETSYHFVLAVAVSLAVVLPITRIIYNRFFHPRRDVPGPLIQRASVLPFAAYWCMGKQPSRTQKLHDQYGPVVRKDIYGHLPTTQPGSKQALEMDKTTPFHRMFDDLPPTILNARREEHKHVQRALTHGFSETSLRGQEPLIVKSVNLLLQKLHEMCDANPSTTAKPINAEAWYNYTTFDTTGDLIFGTTFGCLDDSTYHPWITGPLKQRLHPRPGRGPPTSSHTHPDILAKLNHEVRSAFRSADEITMSSANRLPYLLAVINESLRMYPPVTSGLVREVPVGGGTIAWQYIPAGTFVEKDPWSFNPDRFLAGSTDREARVAGNTLEALQPFSLGPRNCTGRKYQWIERQKMHILWDRISLNVLFTPVKG</sequence>
<feature type="transmembrane region" description="Helical" evidence="8">
    <location>
        <begin position="23"/>
        <end position="44"/>
    </location>
</feature>
<keyword evidence="8" id="KW-0812">Transmembrane</keyword>
<dbReference type="Pfam" id="PF00067">
    <property type="entry name" value="p450"/>
    <property type="match status" value="2"/>
</dbReference>
<organism evidence="9 10">
    <name type="scientific">Podospora appendiculata</name>
    <dbReference type="NCBI Taxonomy" id="314037"/>
    <lineage>
        <taxon>Eukaryota</taxon>
        <taxon>Fungi</taxon>
        <taxon>Dikarya</taxon>
        <taxon>Ascomycota</taxon>
        <taxon>Pezizomycotina</taxon>
        <taxon>Sordariomycetes</taxon>
        <taxon>Sordariomycetidae</taxon>
        <taxon>Sordariales</taxon>
        <taxon>Podosporaceae</taxon>
        <taxon>Podospora</taxon>
    </lineage>
</organism>
<proteinExistence type="inferred from homology"/>